<feature type="compositionally biased region" description="Polar residues" evidence="1">
    <location>
        <begin position="84"/>
        <end position="95"/>
    </location>
</feature>
<feature type="compositionally biased region" description="Basic and acidic residues" evidence="1">
    <location>
        <begin position="264"/>
        <end position="274"/>
    </location>
</feature>
<dbReference type="EMBL" id="KB095815">
    <property type="protein sequence ID" value="ESO11443.1"/>
    <property type="molecule type" value="Genomic_DNA"/>
</dbReference>
<feature type="non-terminal residue" evidence="2">
    <location>
        <position position="371"/>
    </location>
</feature>
<name>A0A088AWK9_HELRO</name>
<accession>A0A088AWK9</accession>
<feature type="compositionally biased region" description="Basic residues" evidence="1">
    <location>
        <begin position="346"/>
        <end position="356"/>
    </location>
</feature>
<feature type="compositionally biased region" description="Polar residues" evidence="1">
    <location>
        <begin position="1"/>
        <end position="43"/>
    </location>
</feature>
<feature type="region of interest" description="Disordered" evidence="1">
    <location>
        <begin position="146"/>
        <end position="187"/>
    </location>
</feature>
<dbReference type="HOGENOM" id="CLU_749204_0_0_1"/>
<gene>
    <name evidence="2" type="ORF">HELRODRAFT_184547</name>
</gene>
<dbReference type="AlphaFoldDB" id="A0A088AWK9"/>
<protein>
    <submittedName>
        <fullName evidence="2">Uncharacterized protein</fullName>
    </submittedName>
</protein>
<dbReference type="KEGG" id="hro:HELRODRAFT_184547"/>
<reference evidence="2" key="1">
    <citation type="journal article" date="2013" name="Nature">
        <title>Insights into bilaterian evolution from three spiralian genomes.</title>
        <authorList>
            <person name="Simakov O."/>
            <person name="Marletaz F."/>
            <person name="Cho S.J."/>
            <person name="Edsinger-Gonzales E."/>
            <person name="Havlak P."/>
            <person name="Hellsten U."/>
            <person name="Kuo D.H."/>
            <person name="Larsson T."/>
            <person name="Lv J."/>
            <person name="Arendt D."/>
            <person name="Savage R."/>
            <person name="Osoegawa K."/>
            <person name="de Jong P."/>
            <person name="Grimwood J."/>
            <person name="Chapman J.A."/>
            <person name="Shapiro H."/>
            <person name="Aerts A."/>
            <person name="Otillar R.P."/>
            <person name="Terry A.Y."/>
            <person name="Boore J.L."/>
            <person name="Grigoriev I.V."/>
            <person name="Lindberg D.R."/>
            <person name="Seaver E.C."/>
            <person name="Weisblat D.A."/>
            <person name="Putnam N.H."/>
            <person name="Rokhsar D.S."/>
        </authorList>
    </citation>
    <scope>NUCLEOTIDE SEQUENCE</scope>
</reference>
<evidence type="ECO:0000313" key="2">
    <source>
        <dbReference type="EMBL" id="ESO11443.1"/>
    </source>
</evidence>
<feature type="compositionally biased region" description="Low complexity" evidence="1">
    <location>
        <begin position="57"/>
        <end position="66"/>
    </location>
</feature>
<dbReference type="RefSeq" id="XP_009010459.1">
    <property type="nucleotide sequence ID" value="XM_009012211.1"/>
</dbReference>
<feature type="region of interest" description="Disordered" evidence="1">
    <location>
        <begin position="239"/>
        <end position="371"/>
    </location>
</feature>
<dbReference type="CTD" id="20209660"/>
<proteinExistence type="predicted"/>
<dbReference type="GeneID" id="20209660"/>
<feature type="region of interest" description="Disordered" evidence="1">
    <location>
        <begin position="1"/>
        <end position="124"/>
    </location>
</feature>
<sequence>MTTPEVLINDSQTDQTNISSKARQMSPTGFSNHTPGEYSTAQKTDPCKMHRPHRSPYPHSHVPSHPGVERGHVRRPSAHKISPHENNPGQISRHSGSAVPPSDSGGFAGSQAHQPPPGMARGLREHHSRDMQQYPGFVPIARRSRARHVTGSAMNLSSSRSRESVMTGGGMRRPSSDSYGSREFSNDDEANKTFKTAFEKVLAGNKNLSATTFQNTFELRNTVYYYVLFAYYRQSYKSNSSRQYEASPRNAHYHKPGQNMSRRRSQDFSEDYVRHTSAGGGGRRMNEDRIRRRPSHSRPHSGPDPSSYLPGSASTMPPMSAGQGYGPKKLSPTHHYAGNYPPQSSRGHRSRGRSGRMGRGMPQATSTPPTT</sequence>
<organism evidence="2">
    <name type="scientific">Helobdella robusta</name>
    <name type="common">Californian leech</name>
    <dbReference type="NCBI Taxonomy" id="6412"/>
    <lineage>
        <taxon>Eukaryota</taxon>
        <taxon>Metazoa</taxon>
        <taxon>Spiralia</taxon>
        <taxon>Lophotrochozoa</taxon>
        <taxon>Annelida</taxon>
        <taxon>Clitellata</taxon>
        <taxon>Hirudinea</taxon>
        <taxon>Rhynchobdellida</taxon>
        <taxon>Glossiphoniidae</taxon>
        <taxon>Helobdella</taxon>
    </lineage>
</organism>
<evidence type="ECO:0000256" key="1">
    <source>
        <dbReference type="SAM" id="MobiDB-lite"/>
    </source>
</evidence>
<dbReference type="InParanoid" id="A0A088AWK9"/>